<dbReference type="InterPro" id="IPR050153">
    <property type="entry name" value="Metal_Ion_Import_ABC"/>
</dbReference>
<gene>
    <name evidence="5" type="ORF">ACFQWG_10310</name>
</gene>
<evidence type="ECO:0000259" key="4">
    <source>
        <dbReference type="PROSITE" id="PS50893"/>
    </source>
</evidence>
<keyword evidence="2" id="KW-0547">Nucleotide-binding</keyword>
<sequence>MSEAAIWPAVLPTGDGLAVDPAPGIPEDSPEERGTALIEVHDLAVALGGRRVLTGIRFQVRPGEFIGIIGPNGAGKTTLMRAILSLVPAESGSILVDGRRARRGSGSIGYVPQRHEFMWDFPISVEDAVLTGRVSRIGWLRRARVEDYTAVADALSLVGMSDLRRRPVGELSGGQRQRVLVARALALRPRVLLLDEPFTGLDMPTQELLTDLFTTLSAQGTAIVMTTHDIVAAVHQCARLILINRRIIADGPPSDVTEGRLWKETFDVTDSNPLLMAVGAIR</sequence>
<comment type="caution">
    <text evidence="5">The sequence shown here is derived from an EMBL/GenBank/DDBJ whole genome shotgun (WGS) entry which is preliminary data.</text>
</comment>
<dbReference type="SUPFAM" id="SSF52540">
    <property type="entry name" value="P-loop containing nucleoside triphosphate hydrolases"/>
    <property type="match status" value="1"/>
</dbReference>
<dbReference type="Gene3D" id="3.40.50.300">
    <property type="entry name" value="P-loop containing nucleotide triphosphate hydrolases"/>
    <property type="match status" value="1"/>
</dbReference>
<dbReference type="Pfam" id="PF00005">
    <property type="entry name" value="ABC_tran"/>
    <property type="match status" value="1"/>
</dbReference>
<evidence type="ECO:0000256" key="1">
    <source>
        <dbReference type="ARBA" id="ARBA00022448"/>
    </source>
</evidence>
<dbReference type="PANTHER" id="PTHR42734">
    <property type="entry name" value="METAL TRANSPORT SYSTEM ATP-BINDING PROTEIN TM_0124-RELATED"/>
    <property type="match status" value="1"/>
</dbReference>
<dbReference type="InterPro" id="IPR017871">
    <property type="entry name" value="ABC_transporter-like_CS"/>
</dbReference>
<dbReference type="InterPro" id="IPR027417">
    <property type="entry name" value="P-loop_NTPase"/>
</dbReference>
<keyword evidence="1" id="KW-0813">Transport</keyword>
<evidence type="ECO:0000256" key="3">
    <source>
        <dbReference type="ARBA" id="ARBA00022840"/>
    </source>
</evidence>
<dbReference type="InterPro" id="IPR022508">
    <property type="entry name" value="ABC_trspt_anch-rpt_ATP-bd"/>
</dbReference>
<evidence type="ECO:0000256" key="2">
    <source>
        <dbReference type="ARBA" id="ARBA00022741"/>
    </source>
</evidence>
<organism evidence="5 6">
    <name type="scientific">Schaalia naturae</name>
    <dbReference type="NCBI Taxonomy" id="635203"/>
    <lineage>
        <taxon>Bacteria</taxon>
        <taxon>Bacillati</taxon>
        <taxon>Actinomycetota</taxon>
        <taxon>Actinomycetes</taxon>
        <taxon>Actinomycetales</taxon>
        <taxon>Actinomycetaceae</taxon>
        <taxon>Schaalia</taxon>
    </lineage>
</organism>
<proteinExistence type="predicted"/>
<dbReference type="RefSeq" id="WP_380975022.1">
    <property type="nucleotide sequence ID" value="NZ_JBHTEF010000001.1"/>
</dbReference>
<dbReference type="GO" id="GO:0005524">
    <property type="term" value="F:ATP binding"/>
    <property type="evidence" value="ECO:0007669"/>
    <property type="project" value="UniProtKB-KW"/>
</dbReference>
<dbReference type="SMART" id="SM00382">
    <property type="entry name" value="AAA"/>
    <property type="match status" value="1"/>
</dbReference>
<keyword evidence="3 5" id="KW-0067">ATP-binding</keyword>
<dbReference type="InterPro" id="IPR003593">
    <property type="entry name" value="AAA+_ATPase"/>
</dbReference>
<reference evidence="6" key="1">
    <citation type="journal article" date="2019" name="Int. J. Syst. Evol. Microbiol.">
        <title>The Global Catalogue of Microorganisms (GCM) 10K type strain sequencing project: providing services to taxonomists for standard genome sequencing and annotation.</title>
        <authorList>
            <consortium name="The Broad Institute Genomics Platform"/>
            <consortium name="The Broad Institute Genome Sequencing Center for Infectious Disease"/>
            <person name="Wu L."/>
            <person name="Ma J."/>
        </authorList>
    </citation>
    <scope>NUCLEOTIDE SEQUENCE [LARGE SCALE GENOMIC DNA]</scope>
    <source>
        <strain evidence="6">CCUG 56698</strain>
    </source>
</reference>
<dbReference type="InterPro" id="IPR003439">
    <property type="entry name" value="ABC_transporter-like_ATP-bd"/>
</dbReference>
<dbReference type="NCBIfam" id="TIGR03771">
    <property type="entry name" value="anch_rpt_ABC"/>
    <property type="match status" value="1"/>
</dbReference>
<evidence type="ECO:0000313" key="5">
    <source>
        <dbReference type="EMBL" id="MFC7581584.1"/>
    </source>
</evidence>
<feature type="domain" description="ABC transporter" evidence="4">
    <location>
        <begin position="38"/>
        <end position="270"/>
    </location>
</feature>
<dbReference type="PROSITE" id="PS50893">
    <property type="entry name" value="ABC_TRANSPORTER_2"/>
    <property type="match status" value="1"/>
</dbReference>
<evidence type="ECO:0000313" key="6">
    <source>
        <dbReference type="Proteomes" id="UP001596527"/>
    </source>
</evidence>
<name>A0ABW2SNV5_9ACTO</name>
<protein>
    <submittedName>
        <fullName evidence="5">Anchored repeat-type ABC transporter ATP-binding subunit</fullName>
    </submittedName>
</protein>
<keyword evidence="6" id="KW-1185">Reference proteome</keyword>
<dbReference type="Proteomes" id="UP001596527">
    <property type="component" value="Unassembled WGS sequence"/>
</dbReference>
<accession>A0ABW2SNV5</accession>
<dbReference type="PROSITE" id="PS00211">
    <property type="entry name" value="ABC_TRANSPORTER_1"/>
    <property type="match status" value="1"/>
</dbReference>
<dbReference type="CDD" id="cd03235">
    <property type="entry name" value="ABC_Metallic_Cations"/>
    <property type="match status" value="1"/>
</dbReference>
<dbReference type="EMBL" id="JBHTEF010000001">
    <property type="protein sequence ID" value="MFC7581584.1"/>
    <property type="molecule type" value="Genomic_DNA"/>
</dbReference>